<feature type="compositionally biased region" description="Basic and acidic residues" evidence="1">
    <location>
        <begin position="36"/>
        <end position="45"/>
    </location>
</feature>
<feature type="compositionally biased region" description="Basic and acidic residues" evidence="1">
    <location>
        <begin position="58"/>
        <end position="74"/>
    </location>
</feature>
<feature type="region of interest" description="Disordered" evidence="1">
    <location>
        <begin position="58"/>
        <end position="80"/>
    </location>
</feature>
<sequence length="309" mass="33747">MSDGASPAPGLQEGKESVHPQQPPQQPAVSPSPQPDSRRQGRVFDIEVFDCEGIVWNTDRDTNRTDNRIDDRPKLIPRRPVARRRAVQFNQPPIVGGGPLSSHPPFADMGEREMPGAYPPEEDTSHHTAANMSSESNRYTTDSMRSPESPASTQNNIAAPKQRPGSFFRTLSSKMSLQSLRSRTSFSSSRMDVSGHNTSYGDNASTMRPQTPGGISMMSQAGSTMPPPSTRGGKADTLRKKRSTGWFGSKRSNDTGMDAVMDGDQKPDDQVQAPVPKRMKPSPSLPVLPEFEYNGDGSLGITDMDIDKY</sequence>
<protein>
    <submittedName>
        <fullName evidence="2">Uncharacterized protein</fullName>
    </submittedName>
</protein>
<feature type="compositionally biased region" description="Polar residues" evidence="1">
    <location>
        <begin position="127"/>
        <end position="157"/>
    </location>
</feature>
<evidence type="ECO:0000313" key="2">
    <source>
        <dbReference type="EMBL" id="CAK4030467.1"/>
    </source>
</evidence>
<evidence type="ECO:0000313" key="3">
    <source>
        <dbReference type="Proteomes" id="UP001296104"/>
    </source>
</evidence>
<dbReference type="EMBL" id="CAVMBE010000037">
    <property type="protein sequence ID" value="CAK4030467.1"/>
    <property type="molecule type" value="Genomic_DNA"/>
</dbReference>
<feature type="region of interest" description="Disordered" evidence="1">
    <location>
        <begin position="219"/>
        <end position="309"/>
    </location>
</feature>
<name>A0AAI8Z112_9PEZI</name>
<feature type="compositionally biased region" description="Pro residues" evidence="1">
    <location>
        <begin position="21"/>
        <end position="34"/>
    </location>
</feature>
<dbReference type="Proteomes" id="UP001296104">
    <property type="component" value="Unassembled WGS sequence"/>
</dbReference>
<proteinExistence type="predicted"/>
<keyword evidence="3" id="KW-1185">Reference proteome</keyword>
<organism evidence="2 3">
    <name type="scientific">Lecanosticta acicola</name>
    <dbReference type="NCBI Taxonomy" id="111012"/>
    <lineage>
        <taxon>Eukaryota</taxon>
        <taxon>Fungi</taxon>
        <taxon>Dikarya</taxon>
        <taxon>Ascomycota</taxon>
        <taxon>Pezizomycotina</taxon>
        <taxon>Dothideomycetes</taxon>
        <taxon>Dothideomycetidae</taxon>
        <taxon>Mycosphaerellales</taxon>
        <taxon>Mycosphaerellaceae</taxon>
        <taxon>Lecanosticta</taxon>
    </lineage>
</organism>
<comment type="caution">
    <text evidence="2">The sequence shown here is derived from an EMBL/GenBank/DDBJ whole genome shotgun (WGS) entry which is preliminary data.</text>
</comment>
<evidence type="ECO:0000256" key="1">
    <source>
        <dbReference type="SAM" id="MobiDB-lite"/>
    </source>
</evidence>
<gene>
    <name evidence="2" type="ORF">LECACI_7A005625</name>
</gene>
<dbReference type="AlphaFoldDB" id="A0AAI8Z112"/>
<reference evidence="2" key="1">
    <citation type="submission" date="2023-11" db="EMBL/GenBank/DDBJ databases">
        <authorList>
            <person name="Alioto T."/>
            <person name="Alioto T."/>
            <person name="Gomez Garrido J."/>
        </authorList>
    </citation>
    <scope>NUCLEOTIDE SEQUENCE</scope>
</reference>
<accession>A0AAI8Z112</accession>
<feature type="region of interest" description="Disordered" evidence="1">
    <location>
        <begin position="183"/>
        <end position="206"/>
    </location>
</feature>
<feature type="region of interest" description="Disordered" evidence="1">
    <location>
        <begin position="115"/>
        <end position="164"/>
    </location>
</feature>
<feature type="compositionally biased region" description="Polar residues" evidence="1">
    <location>
        <begin position="195"/>
        <end position="206"/>
    </location>
</feature>
<feature type="region of interest" description="Disordered" evidence="1">
    <location>
        <begin position="1"/>
        <end position="45"/>
    </location>
</feature>